<dbReference type="OrthoDB" id="3543113at2759"/>
<dbReference type="AlphaFoldDB" id="A0A1Y2IUL0"/>
<dbReference type="SUPFAM" id="SSF52047">
    <property type="entry name" value="RNI-like"/>
    <property type="match status" value="1"/>
</dbReference>
<sequence>MSCVALACYDVLDAIFEHLDGLEETWYDYDPTIHDSYAWHIREGFVAGRRTLASCARVCRSFFDPAVARLWRNVDDISRVSNLLRCAPSMLAEPLAGHLKLGNEKLPTNLQLPPQLVRAMEYARRIRAVHGPRKLSRSHDETYFLPAWVPMRLLPQLRCMRLNLDVCPSTDMSKLASSSLHSLHVIVSATSPRRVSPADASLSVILSNAPSLRYLRVSAADGLKGRWVDSIDDLPKLETLDILECASKDMTPYTCLRPLSALRNLQHLKFHLPDSAPTVGVDAFPSLRTLTLDAAHAPFRTITTLLSTITSQVLESLTLLNCQCISASINSELHEMTDVLRSKFSASLRRLALDLHGTSHPLADTQPLIKTMEPLLHMHALVDVRITASFEVLAIAASSEDLRKMAEAWPHVTRLHLSYGGSLIPIGDFATTARRCPHLADLIVPGIDASTSKLEVCSESSAHGLRFLSLYDGGSRSMISDPRSLAKCLDASFPAVDWRCPRDGAESWQETIEELVQLRIARLQGSF</sequence>
<dbReference type="Gene3D" id="3.80.10.10">
    <property type="entry name" value="Ribonuclease Inhibitor"/>
    <property type="match status" value="1"/>
</dbReference>
<evidence type="ECO:0000313" key="1">
    <source>
        <dbReference type="EMBL" id="OSD04825.1"/>
    </source>
</evidence>
<dbReference type="STRING" id="1353009.A0A1Y2IUL0"/>
<evidence type="ECO:0008006" key="3">
    <source>
        <dbReference type="Google" id="ProtNLM"/>
    </source>
</evidence>
<accession>A0A1Y2IUL0</accession>
<name>A0A1Y2IUL0_TRAC3</name>
<dbReference type="EMBL" id="KZ084095">
    <property type="protein sequence ID" value="OSD04825.1"/>
    <property type="molecule type" value="Genomic_DNA"/>
</dbReference>
<proteinExistence type="predicted"/>
<reference evidence="1 2" key="1">
    <citation type="journal article" date="2015" name="Biotechnol. Biofuels">
        <title>Enhanced degradation of softwood versus hardwood by the white-rot fungus Pycnoporus coccineus.</title>
        <authorList>
            <person name="Couturier M."/>
            <person name="Navarro D."/>
            <person name="Chevret D."/>
            <person name="Henrissat B."/>
            <person name="Piumi F."/>
            <person name="Ruiz-Duenas F.J."/>
            <person name="Martinez A.T."/>
            <person name="Grigoriev I.V."/>
            <person name="Riley R."/>
            <person name="Lipzen A."/>
            <person name="Berrin J.G."/>
            <person name="Master E.R."/>
            <person name="Rosso M.N."/>
        </authorList>
    </citation>
    <scope>NUCLEOTIDE SEQUENCE [LARGE SCALE GENOMIC DNA]</scope>
    <source>
        <strain evidence="1 2">BRFM310</strain>
    </source>
</reference>
<evidence type="ECO:0000313" key="2">
    <source>
        <dbReference type="Proteomes" id="UP000193067"/>
    </source>
</evidence>
<gene>
    <name evidence="1" type="ORF">PYCCODRAFT_1433169</name>
</gene>
<protein>
    <recommendedName>
        <fullName evidence="3">F-box domain-containing protein</fullName>
    </recommendedName>
</protein>
<keyword evidence="2" id="KW-1185">Reference proteome</keyword>
<organism evidence="1 2">
    <name type="scientific">Trametes coccinea (strain BRFM310)</name>
    <name type="common">Pycnoporus coccineus</name>
    <dbReference type="NCBI Taxonomy" id="1353009"/>
    <lineage>
        <taxon>Eukaryota</taxon>
        <taxon>Fungi</taxon>
        <taxon>Dikarya</taxon>
        <taxon>Basidiomycota</taxon>
        <taxon>Agaricomycotina</taxon>
        <taxon>Agaricomycetes</taxon>
        <taxon>Polyporales</taxon>
        <taxon>Polyporaceae</taxon>
        <taxon>Trametes</taxon>
    </lineage>
</organism>
<dbReference type="InterPro" id="IPR032675">
    <property type="entry name" value="LRR_dom_sf"/>
</dbReference>
<dbReference type="Proteomes" id="UP000193067">
    <property type="component" value="Unassembled WGS sequence"/>
</dbReference>